<evidence type="ECO:0000313" key="2">
    <source>
        <dbReference type="EMBL" id="MBH5146352.1"/>
    </source>
</evidence>
<keyword evidence="3" id="KW-1185">Reference proteome</keyword>
<keyword evidence="2" id="KW-0378">Hydrolase</keyword>
<dbReference type="CDD" id="cd00229">
    <property type="entry name" value="SGNH_hydrolase"/>
    <property type="match status" value="1"/>
</dbReference>
<dbReference type="Gene3D" id="3.40.50.1110">
    <property type="entry name" value="SGNH hydrolase"/>
    <property type="match status" value="1"/>
</dbReference>
<dbReference type="Pfam" id="PF13472">
    <property type="entry name" value="Lipase_GDSL_2"/>
    <property type="match status" value="1"/>
</dbReference>
<evidence type="ECO:0000313" key="3">
    <source>
        <dbReference type="Proteomes" id="UP000627573"/>
    </source>
</evidence>
<reference evidence="2 3" key="1">
    <citation type="submission" date="2020-12" db="EMBL/GenBank/DDBJ databases">
        <title>Draft genome sequence of furan degrading bacterial strain FUR100.</title>
        <authorList>
            <person name="Woiski C."/>
        </authorList>
    </citation>
    <scope>NUCLEOTIDE SEQUENCE [LARGE SCALE GENOMIC DNA]</scope>
    <source>
        <strain evidence="2 3">FUR100</strain>
    </source>
</reference>
<dbReference type="Proteomes" id="UP000627573">
    <property type="component" value="Unassembled WGS sequence"/>
</dbReference>
<dbReference type="RefSeq" id="WP_197941998.1">
    <property type="nucleotide sequence ID" value="NZ_JAECSB010000085.1"/>
</dbReference>
<dbReference type="GO" id="GO:0016787">
    <property type="term" value="F:hydrolase activity"/>
    <property type="evidence" value="ECO:0007669"/>
    <property type="project" value="UniProtKB-KW"/>
</dbReference>
<proteinExistence type="predicted"/>
<dbReference type="EMBL" id="JAECSB010000085">
    <property type="protein sequence ID" value="MBH5146352.1"/>
    <property type="molecule type" value="Genomic_DNA"/>
</dbReference>
<protein>
    <submittedName>
        <fullName evidence="2">SGNH/GDSL hydrolase family protein</fullName>
    </submittedName>
</protein>
<dbReference type="AlphaFoldDB" id="A0A8I1A3I0"/>
<dbReference type="SUPFAM" id="SSF52266">
    <property type="entry name" value="SGNH hydrolase"/>
    <property type="match status" value="1"/>
</dbReference>
<comment type="caution">
    <text evidence="2">The sequence shown here is derived from an EMBL/GenBank/DDBJ whole genome shotgun (WGS) entry which is preliminary data.</text>
</comment>
<evidence type="ECO:0000259" key="1">
    <source>
        <dbReference type="Pfam" id="PF13472"/>
    </source>
</evidence>
<feature type="domain" description="SGNH hydrolase-type esterase" evidence="1">
    <location>
        <begin position="261"/>
        <end position="440"/>
    </location>
</feature>
<organism evidence="2 3">
    <name type="scientific">Rhodococcus erythropolis</name>
    <name type="common">Arthrobacter picolinophilus</name>
    <dbReference type="NCBI Taxonomy" id="1833"/>
    <lineage>
        <taxon>Bacteria</taxon>
        <taxon>Bacillati</taxon>
        <taxon>Actinomycetota</taxon>
        <taxon>Actinomycetes</taxon>
        <taxon>Mycobacteriales</taxon>
        <taxon>Nocardiaceae</taxon>
        <taxon>Rhodococcus</taxon>
        <taxon>Rhodococcus erythropolis group</taxon>
    </lineage>
</organism>
<dbReference type="InterPro" id="IPR036514">
    <property type="entry name" value="SGNH_hydro_sf"/>
</dbReference>
<gene>
    <name evidence="2" type="ORF">I3517_27485</name>
</gene>
<name>A0A8I1A3I0_RHOER</name>
<accession>A0A8I1A3I0</accession>
<sequence>MAYDKQTWVNKPDLSTPMSAARLNHMEEGIASRAEAEHTHTPEEIDGLVDEFSTLYGILNSLPQPPTPVTRTLTYTNGGQGSNASFTTPGSGTITQLGLRHAVRLFAPTTRWRIKLRNYNAFAGSNGTAALTGQGIILGEHELDGSGNNTGNIKSGTSQTLVSGTFTVPNNTSFYTSPWFTGPGQQLIPDKSYVIGWGFTCSAQTLQSGPNESFQFSTSAAGLNPATTGGVAGSAGTYKGTPVDFQIEYETTSTRKAVLWVGDSISEGVTGVVGTVYTTACRPCPIHASYPALWAEANNFLVHNIAQANSKASNWANASDDRWTRTDLSAGQFDAAVIAIGSNDIATAGMTLATFQTNLVAMINKVRSVIGTGKPIILVDVMPRTDYTTTMQNLRTSINDWLYSLPAGVAGVVRMSDVIATAPGAHTVTAGLVCDGVHPSFGGIIAAADAFKQHVDL</sequence>
<dbReference type="InterPro" id="IPR013830">
    <property type="entry name" value="SGNH_hydro"/>
</dbReference>